<evidence type="ECO:0000313" key="2">
    <source>
        <dbReference type="Proteomes" id="UP000446348"/>
    </source>
</evidence>
<gene>
    <name evidence="1" type="ORF">D3Z39_08280</name>
</gene>
<reference evidence="1 2" key="1">
    <citation type="submission" date="2018-08" db="EMBL/GenBank/DDBJ databases">
        <title>Murine metabolic-syndrome-specific gut microbial biobank.</title>
        <authorList>
            <person name="Liu C."/>
        </authorList>
    </citation>
    <scope>NUCLEOTIDE SEQUENCE [LARGE SCALE GENOMIC DNA]</scope>
    <source>
        <strain evidence="1 2">X69</strain>
    </source>
</reference>
<sequence length="241" mass="27293">MNAEEKNRYFQELTLNLQHEGFAVKPETEEGLLPIELDGQRLCLALDTGSVRYWREDTADDHMSAALDKAISITKTTAEYMRQMETAPQLTASGLTGDYRLLADFNDVVLAGHPTRYGVQFATWERVRERTGLNAGNFYGPPGGVDSYTAAKRDFATRSGLIPHVVLFTPEQLTEVYRSIHETLENFSITSERQEHLSSAAEQIERTIPDLEDRVDISLQKEEEFCDSLDPEQSGYTFFIE</sequence>
<proteinExistence type="predicted"/>
<dbReference type="AlphaFoldDB" id="A0A845RFI0"/>
<dbReference type="EMBL" id="QXWZ01000012">
    <property type="protein sequence ID" value="NBI78866.1"/>
    <property type="molecule type" value="Genomic_DNA"/>
</dbReference>
<protein>
    <submittedName>
        <fullName evidence="1">Uncharacterized protein</fullName>
    </submittedName>
</protein>
<comment type="caution">
    <text evidence="1">The sequence shown here is derived from an EMBL/GenBank/DDBJ whole genome shotgun (WGS) entry which is preliminary data.</text>
</comment>
<organism evidence="1 2">
    <name type="scientific">Anaerotruncus colihominis</name>
    <dbReference type="NCBI Taxonomy" id="169435"/>
    <lineage>
        <taxon>Bacteria</taxon>
        <taxon>Bacillati</taxon>
        <taxon>Bacillota</taxon>
        <taxon>Clostridia</taxon>
        <taxon>Eubacteriales</taxon>
        <taxon>Oscillospiraceae</taxon>
        <taxon>Anaerotruncus</taxon>
    </lineage>
</organism>
<accession>A0A845RFI0</accession>
<dbReference type="OrthoDB" id="2079759at2"/>
<dbReference type="RefSeq" id="WP_160209688.1">
    <property type="nucleotide sequence ID" value="NZ_QXWZ01000012.1"/>
</dbReference>
<name>A0A845RFI0_9FIRM</name>
<evidence type="ECO:0000313" key="1">
    <source>
        <dbReference type="EMBL" id="NBI78866.1"/>
    </source>
</evidence>
<dbReference type="Proteomes" id="UP000446348">
    <property type="component" value="Unassembled WGS sequence"/>
</dbReference>